<proteinExistence type="predicted"/>
<keyword evidence="1" id="KW-0812">Transmembrane</keyword>
<name>A0A132B2C9_MOLSC</name>
<dbReference type="KEGG" id="psco:LY89DRAFT_412122"/>
<evidence type="ECO:0000313" key="2">
    <source>
        <dbReference type="EMBL" id="KUJ06403.1"/>
    </source>
</evidence>
<dbReference type="AlphaFoldDB" id="A0A132B2C9"/>
<evidence type="ECO:0000313" key="3">
    <source>
        <dbReference type="Proteomes" id="UP000070700"/>
    </source>
</evidence>
<dbReference type="Proteomes" id="UP000070700">
    <property type="component" value="Unassembled WGS sequence"/>
</dbReference>
<dbReference type="GeneID" id="28817059"/>
<keyword evidence="1" id="KW-0472">Membrane</keyword>
<accession>A0A132B2C9</accession>
<reference evidence="2 3" key="1">
    <citation type="submission" date="2015-10" db="EMBL/GenBank/DDBJ databases">
        <title>Full genome of DAOMC 229536 Phialocephala scopiformis, a fungal endophyte of spruce producing the potent anti-insectan compound rugulosin.</title>
        <authorList>
            <consortium name="DOE Joint Genome Institute"/>
            <person name="Walker A.K."/>
            <person name="Frasz S.L."/>
            <person name="Seifert K.A."/>
            <person name="Miller J.D."/>
            <person name="Mondo S.J."/>
            <person name="Labutti K."/>
            <person name="Lipzen A."/>
            <person name="Dockter R."/>
            <person name="Kennedy M."/>
            <person name="Grigoriev I.V."/>
            <person name="Spatafora J.W."/>
        </authorList>
    </citation>
    <scope>NUCLEOTIDE SEQUENCE [LARGE SCALE GENOMIC DNA]</scope>
    <source>
        <strain evidence="2 3">CBS 120377</strain>
    </source>
</reference>
<keyword evidence="3" id="KW-1185">Reference proteome</keyword>
<protein>
    <submittedName>
        <fullName evidence="2">Uncharacterized protein</fullName>
    </submittedName>
</protein>
<organism evidence="2 3">
    <name type="scientific">Mollisia scopiformis</name>
    <name type="common">Conifer needle endophyte fungus</name>
    <name type="synonym">Phialocephala scopiformis</name>
    <dbReference type="NCBI Taxonomy" id="149040"/>
    <lineage>
        <taxon>Eukaryota</taxon>
        <taxon>Fungi</taxon>
        <taxon>Dikarya</taxon>
        <taxon>Ascomycota</taxon>
        <taxon>Pezizomycotina</taxon>
        <taxon>Leotiomycetes</taxon>
        <taxon>Helotiales</taxon>
        <taxon>Mollisiaceae</taxon>
        <taxon>Mollisia</taxon>
    </lineage>
</organism>
<sequence>MGHLANAFVISTRNLDRYGSGEKYRQGGSLQPLYFPIYASYFARLYIQYGAIPTAIFLHVSSSHGFPDGMPVALFVPFLFLGAYKVGGLLFKDFYIVAIIEDFSHLGYMWISDASDIFVHTVPTLGASDPVSCRCNSSSSKFESRTMRCRTSTQYGRRTFPPTAFPYSIFPNLA</sequence>
<dbReference type="InParanoid" id="A0A132B2C9"/>
<feature type="transmembrane region" description="Helical" evidence="1">
    <location>
        <begin position="72"/>
        <end position="91"/>
    </location>
</feature>
<gene>
    <name evidence="2" type="ORF">LY89DRAFT_412122</name>
</gene>
<evidence type="ECO:0000256" key="1">
    <source>
        <dbReference type="SAM" id="Phobius"/>
    </source>
</evidence>
<dbReference type="EMBL" id="KQ947447">
    <property type="protein sequence ID" value="KUJ06403.1"/>
    <property type="molecule type" value="Genomic_DNA"/>
</dbReference>
<keyword evidence="1" id="KW-1133">Transmembrane helix</keyword>
<dbReference type="RefSeq" id="XP_018060758.1">
    <property type="nucleotide sequence ID" value="XM_018207333.1"/>
</dbReference>